<evidence type="ECO:0000313" key="1">
    <source>
        <dbReference type="EnsemblPlants" id="AVESA.00010b.r2.6DG1180990.1.CDS"/>
    </source>
</evidence>
<sequence>MTLEAAAAVKKTPSRIPFHAPVTSPVHSTSGGLEALEVWRTTTSRWREVSVVAAPSPLHASHFAASYDAAAPIPPHPPLLPRITNPSPVAWPSPASTPTTALLLGSLAGRTLCLCVLAAAWKKAVEGGPGRKSEEAGSVAPGFVEGLLGVVVDHGLRLESAQEAQLVRDRVHRMGVMCEIATCEWPNGRPNLGHLQEAAREMRYQKLLDICIKQQIGVLLIAHHSDDQAELFVLRLSRNSGVLGLAGTAFVSQLFAPNLKYDGHNFCRYGILLVRPMLEFSKNDMYKICQGSNHLWVEDPTNNSMQYARNRIRASLRCLSPDGAFQSELQKLIYACRLTRVCVGNACNTAIKQSVTIAEYGYAVIDLEKLDPQNVDDLCLSQYLACVLQFVSQRHRPIRGRAARLFMDYIRNTPCKGALSVAGCYLCAFPRSKGTKVLVCCSADLMESFSIEMSYKCSYEEQPPPVPEIDHVVLEAHLHSNQFLPCSSIPFASYKSSADVLNRAKDLNIIGDISLEKLLSLQAEENQKFTTEHKHEEQYLEKTSFPDVKVFCLWPGETCHFMRRFLITWNALEAVPNGICSYDSKKSICQHCAVNQDGSIAVRHMFDTDWLFLAEISRVHSVEENQNVSKFSSKKLDDELLEHSRYLQLSATKALDVLRSIPASARRALPVLTNSQGDILSIPSIGFQCCPSLSIKAVFHPRVPLGGGHTSYL</sequence>
<protein>
    <submittedName>
        <fullName evidence="1">Uncharacterized protein</fullName>
    </submittedName>
</protein>
<keyword evidence="2" id="KW-1185">Reference proteome</keyword>
<evidence type="ECO:0000313" key="2">
    <source>
        <dbReference type="Proteomes" id="UP001732700"/>
    </source>
</evidence>
<dbReference type="EnsemblPlants" id="AVESA.00010b.r2.6DG1180990.1">
    <property type="protein sequence ID" value="AVESA.00010b.r2.6DG1180990.1.CDS"/>
    <property type="gene ID" value="AVESA.00010b.r2.6DG1180990"/>
</dbReference>
<accession>A0ACD5ZNR6</accession>
<name>A0ACD5ZNR6_AVESA</name>
<reference evidence="1" key="2">
    <citation type="submission" date="2025-09" db="UniProtKB">
        <authorList>
            <consortium name="EnsemblPlants"/>
        </authorList>
    </citation>
    <scope>IDENTIFICATION</scope>
</reference>
<proteinExistence type="predicted"/>
<reference evidence="1" key="1">
    <citation type="submission" date="2021-05" db="EMBL/GenBank/DDBJ databases">
        <authorList>
            <person name="Scholz U."/>
            <person name="Mascher M."/>
            <person name="Fiebig A."/>
        </authorList>
    </citation>
    <scope>NUCLEOTIDE SEQUENCE [LARGE SCALE GENOMIC DNA]</scope>
</reference>
<organism evidence="1 2">
    <name type="scientific">Avena sativa</name>
    <name type="common">Oat</name>
    <dbReference type="NCBI Taxonomy" id="4498"/>
    <lineage>
        <taxon>Eukaryota</taxon>
        <taxon>Viridiplantae</taxon>
        <taxon>Streptophyta</taxon>
        <taxon>Embryophyta</taxon>
        <taxon>Tracheophyta</taxon>
        <taxon>Spermatophyta</taxon>
        <taxon>Magnoliopsida</taxon>
        <taxon>Liliopsida</taxon>
        <taxon>Poales</taxon>
        <taxon>Poaceae</taxon>
        <taxon>BOP clade</taxon>
        <taxon>Pooideae</taxon>
        <taxon>Poodae</taxon>
        <taxon>Poeae</taxon>
        <taxon>Poeae Chloroplast Group 1 (Aveneae type)</taxon>
        <taxon>Aveninae</taxon>
        <taxon>Avena</taxon>
    </lineage>
</organism>
<dbReference type="Proteomes" id="UP001732700">
    <property type="component" value="Chromosome 6D"/>
</dbReference>